<accession>A0A1M7FV22</accession>
<dbReference type="GO" id="GO:0008381">
    <property type="term" value="F:mechanosensitive monoatomic ion channel activity"/>
    <property type="evidence" value="ECO:0007669"/>
    <property type="project" value="InterPro"/>
</dbReference>
<dbReference type="InParanoid" id="A0A1M7FV22"/>
<protein>
    <recommendedName>
        <fullName evidence="5">Small-conductance mechanosensitive channel</fullName>
    </recommendedName>
</protein>
<dbReference type="RefSeq" id="WP_079551952.1">
    <property type="nucleotide sequence ID" value="NZ_LT670847.1"/>
</dbReference>
<keyword evidence="3 5" id="KW-1133">Transmembrane helix</keyword>
<dbReference type="GO" id="GO:0005886">
    <property type="term" value="C:plasma membrane"/>
    <property type="evidence" value="ECO:0007669"/>
    <property type="project" value="UniProtKB-SubCell"/>
</dbReference>
<keyword evidence="5" id="KW-0813">Transport</keyword>
<name>A0A1M7FV22_9GAMM</name>
<dbReference type="EMBL" id="LT670847">
    <property type="protein sequence ID" value="SHM07911.1"/>
    <property type="molecule type" value="Genomic_DNA"/>
</dbReference>
<comment type="function">
    <text evidence="5">Mechanosensitive channel that participates in the regulation of osmotic pressure changes within the cell, opening in response to stretch forces in the membrane lipid bilayer, without the need for other proteins. Contributes to normal resistance to hypoosmotic shock. Forms an ion channel of 1.0 nanosiemens conductance with a slight preference for anions.</text>
</comment>
<reference evidence="7 8" key="1">
    <citation type="submission" date="2016-11" db="EMBL/GenBank/DDBJ databases">
        <authorList>
            <person name="Jaros S."/>
            <person name="Januszkiewicz K."/>
            <person name="Wedrychowicz H."/>
        </authorList>
    </citation>
    <scope>NUCLEOTIDE SEQUENCE [LARGE SCALE GENOMIC DNA]</scope>
    <source>
        <strain evidence="7 8">ACAM 12</strain>
    </source>
</reference>
<dbReference type="InterPro" id="IPR006685">
    <property type="entry name" value="MscS_channel_2nd"/>
</dbReference>
<keyword evidence="5" id="KW-0406">Ion transport</keyword>
<evidence type="ECO:0000256" key="4">
    <source>
        <dbReference type="ARBA" id="ARBA00023136"/>
    </source>
</evidence>
<dbReference type="InterPro" id="IPR045275">
    <property type="entry name" value="MscS_archaea/bacteria_type"/>
</dbReference>
<keyword evidence="5" id="KW-0997">Cell inner membrane</keyword>
<dbReference type="InterPro" id="IPR010920">
    <property type="entry name" value="LSM_dom_sf"/>
</dbReference>
<evidence type="ECO:0000256" key="5">
    <source>
        <dbReference type="RuleBase" id="RU369025"/>
    </source>
</evidence>
<keyword evidence="4 5" id="KW-0472">Membrane</keyword>
<dbReference type="Gene3D" id="2.30.30.60">
    <property type="match status" value="1"/>
</dbReference>
<dbReference type="Pfam" id="PF00924">
    <property type="entry name" value="MS_channel_2nd"/>
    <property type="match status" value="1"/>
</dbReference>
<evidence type="ECO:0000256" key="2">
    <source>
        <dbReference type="ARBA" id="ARBA00022692"/>
    </source>
</evidence>
<dbReference type="Proteomes" id="UP000190911">
    <property type="component" value="Chromosome I"/>
</dbReference>
<keyword evidence="8" id="KW-1185">Reference proteome</keyword>
<evidence type="ECO:0000313" key="8">
    <source>
        <dbReference type="Proteomes" id="UP000190911"/>
    </source>
</evidence>
<dbReference type="InterPro" id="IPR023408">
    <property type="entry name" value="MscS_beta-dom_sf"/>
</dbReference>
<keyword evidence="5" id="KW-0407">Ion channel</keyword>
<comment type="caution">
    <text evidence="5">Lacks conserved residue(s) required for the propagation of feature annotation.</text>
</comment>
<organism evidence="7 8">
    <name type="scientific">Vreelandella subglaciescola</name>
    <dbReference type="NCBI Taxonomy" id="29571"/>
    <lineage>
        <taxon>Bacteria</taxon>
        <taxon>Pseudomonadati</taxon>
        <taxon>Pseudomonadota</taxon>
        <taxon>Gammaproteobacteria</taxon>
        <taxon>Oceanospirillales</taxon>
        <taxon>Halomonadaceae</taxon>
        <taxon>Vreelandella</taxon>
    </lineage>
</organism>
<comment type="subunit">
    <text evidence="5">Homoheptamer.</text>
</comment>
<feature type="transmembrane region" description="Helical" evidence="5">
    <location>
        <begin position="88"/>
        <end position="106"/>
    </location>
</feature>
<dbReference type="Gene3D" id="1.10.287.1260">
    <property type="match status" value="1"/>
</dbReference>
<comment type="subcellular location">
    <subcellularLocation>
        <location evidence="5">Cell inner membrane</location>
        <topology evidence="5">Multi-pass membrane protein</topology>
    </subcellularLocation>
    <subcellularLocation>
        <location evidence="1">Membrane</location>
    </subcellularLocation>
</comment>
<evidence type="ECO:0000259" key="6">
    <source>
        <dbReference type="Pfam" id="PF00924"/>
    </source>
</evidence>
<feature type="domain" description="Mechanosensitive ion channel MscS" evidence="6">
    <location>
        <begin position="108"/>
        <end position="174"/>
    </location>
</feature>
<sequence length="284" mass="31038">MDETAVDDKGQYAKLFNDLDSEALITLGLVLGATILLIILSQRGLNWLANRLHGQARFRTFALVPVTRLIILLTAVVISVPIIIEPSFSNMVALLGVAGLAIGFALKDYVSSLIAGVVSAVEMPYRPGDWVEIDGVYGEVKHVGLRTVDVVTPDDDLVAIPHLKLWDSPIYNANNGELSLQCVASFYLHPEHAAGWVRTALRDVALTSAYLRFDKPVVVVAEEQPWGTHYRIRAYPIDPRQQFDFVTDLTVRSKAVLSAAGIRPALLPPDAAMPARDSRFGAGR</sequence>
<dbReference type="PANTHER" id="PTHR30221:SF1">
    <property type="entry name" value="SMALL-CONDUCTANCE MECHANOSENSITIVE CHANNEL"/>
    <property type="match status" value="1"/>
</dbReference>
<dbReference type="SUPFAM" id="SSF50182">
    <property type="entry name" value="Sm-like ribonucleoproteins"/>
    <property type="match status" value="1"/>
</dbReference>
<keyword evidence="2 5" id="KW-0812">Transmembrane</keyword>
<proteinExistence type="inferred from homology"/>
<dbReference type="AlphaFoldDB" id="A0A1M7FV22"/>
<gene>
    <name evidence="7" type="ORF">SAMN05878437_1113</name>
</gene>
<evidence type="ECO:0000256" key="1">
    <source>
        <dbReference type="ARBA" id="ARBA00004370"/>
    </source>
</evidence>
<feature type="transmembrane region" description="Helical" evidence="5">
    <location>
        <begin position="23"/>
        <end position="40"/>
    </location>
</feature>
<comment type="similarity">
    <text evidence="5">Belongs to the MscS (TC 1.A.23) family.</text>
</comment>
<dbReference type="STRING" id="29571.SAMN05878437_1113"/>
<keyword evidence="5" id="KW-1003">Cell membrane</keyword>
<dbReference type="OrthoDB" id="9799209at2"/>
<dbReference type="PANTHER" id="PTHR30221">
    <property type="entry name" value="SMALL-CONDUCTANCE MECHANOSENSITIVE CHANNEL"/>
    <property type="match status" value="1"/>
</dbReference>
<evidence type="ECO:0000313" key="7">
    <source>
        <dbReference type="EMBL" id="SHM07911.1"/>
    </source>
</evidence>
<evidence type="ECO:0000256" key="3">
    <source>
        <dbReference type="ARBA" id="ARBA00022989"/>
    </source>
</evidence>
<feature type="transmembrane region" description="Helical" evidence="5">
    <location>
        <begin position="61"/>
        <end position="82"/>
    </location>
</feature>